<dbReference type="EMBL" id="KN835545">
    <property type="protein sequence ID" value="KIK36258.1"/>
    <property type="molecule type" value="Genomic_DNA"/>
</dbReference>
<reference evidence="1 2" key="1">
    <citation type="submission" date="2014-04" db="EMBL/GenBank/DDBJ databases">
        <authorList>
            <consortium name="DOE Joint Genome Institute"/>
            <person name="Kuo A."/>
            <person name="Ruytinx J."/>
            <person name="Rineau F."/>
            <person name="Colpaert J."/>
            <person name="Kohler A."/>
            <person name="Nagy L.G."/>
            <person name="Floudas D."/>
            <person name="Copeland A."/>
            <person name="Barry K.W."/>
            <person name="Cichocki N."/>
            <person name="Veneault-Fourrey C."/>
            <person name="LaButti K."/>
            <person name="Lindquist E.A."/>
            <person name="Lipzen A."/>
            <person name="Lundell T."/>
            <person name="Morin E."/>
            <person name="Murat C."/>
            <person name="Sun H."/>
            <person name="Tunlid A."/>
            <person name="Henrissat B."/>
            <person name="Grigoriev I.V."/>
            <person name="Hibbett D.S."/>
            <person name="Martin F."/>
            <person name="Nordberg H.P."/>
            <person name="Cantor M.N."/>
            <person name="Hua S.X."/>
        </authorList>
    </citation>
    <scope>NUCLEOTIDE SEQUENCE [LARGE SCALE GENOMIC DNA]</scope>
    <source>
        <strain evidence="1 2">UH-Slu-Lm8-n1</strain>
    </source>
</reference>
<keyword evidence="2" id="KW-1185">Reference proteome</keyword>
<name>A0A0D0AWJ3_9AGAM</name>
<sequence length="117" mass="13572">MADLLDCYNLEQLRWRSLYTRNDYIHPNGRNRRLGGVEHVEDIFNRHLKGDQTLFFGLTIDLHDPVNIAKLDSSAQECWCWLRFQVPTIASSIIGSDDKLPTMTYMTASPEEISQWA</sequence>
<proteinExistence type="predicted"/>
<accession>A0A0D0AWJ3</accession>
<evidence type="ECO:0000313" key="1">
    <source>
        <dbReference type="EMBL" id="KIK36258.1"/>
    </source>
</evidence>
<gene>
    <name evidence="1" type="ORF">CY34DRAFT_16502</name>
</gene>
<dbReference type="InParanoid" id="A0A0D0AWJ3"/>
<dbReference type="STRING" id="930992.A0A0D0AWJ3"/>
<dbReference type="Proteomes" id="UP000054485">
    <property type="component" value="Unassembled WGS sequence"/>
</dbReference>
<protein>
    <submittedName>
        <fullName evidence="1">Uncharacterized protein</fullName>
    </submittedName>
</protein>
<reference evidence="2" key="2">
    <citation type="submission" date="2015-01" db="EMBL/GenBank/DDBJ databases">
        <title>Evolutionary Origins and Diversification of the Mycorrhizal Mutualists.</title>
        <authorList>
            <consortium name="DOE Joint Genome Institute"/>
            <consortium name="Mycorrhizal Genomics Consortium"/>
            <person name="Kohler A."/>
            <person name="Kuo A."/>
            <person name="Nagy L.G."/>
            <person name="Floudas D."/>
            <person name="Copeland A."/>
            <person name="Barry K.W."/>
            <person name="Cichocki N."/>
            <person name="Veneault-Fourrey C."/>
            <person name="LaButti K."/>
            <person name="Lindquist E.A."/>
            <person name="Lipzen A."/>
            <person name="Lundell T."/>
            <person name="Morin E."/>
            <person name="Murat C."/>
            <person name="Riley R."/>
            <person name="Ohm R."/>
            <person name="Sun H."/>
            <person name="Tunlid A."/>
            <person name="Henrissat B."/>
            <person name="Grigoriev I.V."/>
            <person name="Hibbett D.S."/>
            <person name="Martin F."/>
        </authorList>
    </citation>
    <scope>NUCLEOTIDE SEQUENCE [LARGE SCALE GENOMIC DNA]</scope>
    <source>
        <strain evidence="2">UH-Slu-Lm8-n1</strain>
    </source>
</reference>
<organism evidence="1 2">
    <name type="scientific">Suillus luteus UH-Slu-Lm8-n1</name>
    <dbReference type="NCBI Taxonomy" id="930992"/>
    <lineage>
        <taxon>Eukaryota</taxon>
        <taxon>Fungi</taxon>
        <taxon>Dikarya</taxon>
        <taxon>Basidiomycota</taxon>
        <taxon>Agaricomycotina</taxon>
        <taxon>Agaricomycetes</taxon>
        <taxon>Agaricomycetidae</taxon>
        <taxon>Boletales</taxon>
        <taxon>Suillineae</taxon>
        <taxon>Suillaceae</taxon>
        <taxon>Suillus</taxon>
    </lineage>
</organism>
<dbReference type="Gene3D" id="3.30.559.10">
    <property type="entry name" value="Chloramphenicol acetyltransferase-like domain"/>
    <property type="match status" value="1"/>
</dbReference>
<dbReference type="InterPro" id="IPR023213">
    <property type="entry name" value="CAT-like_dom_sf"/>
</dbReference>
<evidence type="ECO:0000313" key="2">
    <source>
        <dbReference type="Proteomes" id="UP000054485"/>
    </source>
</evidence>
<dbReference type="OrthoDB" id="2548233at2759"/>
<dbReference type="HOGENOM" id="CLU_2086374_0_0_1"/>
<dbReference type="AlphaFoldDB" id="A0A0D0AWJ3"/>